<keyword evidence="1" id="KW-0472">Membrane</keyword>
<dbReference type="EMBL" id="JACIGW010000014">
    <property type="protein sequence ID" value="MBB4351621.1"/>
    <property type="molecule type" value="Genomic_DNA"/>
</dbReference>
<dbReference type="AlphaFoldDB" id="A0A7W6SD99"/>
<dbReference type="GO" id="GO:0016020">
    <property type="term" value="C:membrane"/>
    <property type="evidence" value="ECO:0007669"/>
    <property type="project" value="InterPro"/>
</dbReference>
<evidence type="ECO:0000313" key="4">
    <source>
        <dbReference type="EMBL" id="MBB4449547.1"/>
    </source>
</evidence>
<dbReference type="EMBL" id="JACIHM010000017">
    <property type="protein sequence ID" value="MBB4449547.1"/>
    <property type="molecule type" value="Genomic_DNA"/>
</dbReference>
<evidence type="ECO:0000313" key="2">
    <source>
        <dbReference type="EMBL" id="MBB4351621.1"/>
    </source>
</evidence>
<keyword evidence="1" id="KW-1133">Transmembrane helix</keyword>
<dbReference type="Proteomes" id="UP000524535">
    <property type="component" value="Unassembled WGS sequence"/>
</dbReference>
<evidence type="ECO:0008006" key="8">
    <source>
        <dbReference type="Google" id="ProtNLM"/>
    </source>
</evidence>
<dbReference type="PANTHER" id="PTHR38457:SF1">
    <property type="entry name" value="REGULATOR ABRB-RELATED"/>
    <property type="match status" value="1"/>
</dbReference>
<evidence type="ECO:0000256" key="1">
    <source>
        <dbReference type="SAM" id="Phobius"/>
    </source>
</evidence>
<reference evidence="5 6" key="1">
    <citation type="submission" date="2020-08" db="EMBL/GenBank/DDBJ databases">
        <title>Genomic Encyclopedia of Type Strains, Phase IV (KMG-V): Genome sequencing to study the core and pangenomes of soil and plant-associated prokaryotes.</title>
        <authorList>
            <person name="Whitman W."/>
        </authorList>
    </citation>
    <scope>NUCLEOTIDE SEQUENCE [LARGE SCALE GENOMIC DNA]</scope>
    <source>
        <strain evidence="3 6">SEMIA 444</strain>
        <strain evidence="2 5">SEMIA 448</strain>
        <strain evidence="4 7">SEMIA 452</strain>
    </source>
</reference>
<evidence type="ECO:0000313" key="5">
    <source>
        <dbReference type="Proteomes" id="UP000520770"/>
    </source>
</evidence>
<feature type="transmembrane region" description="Helical" evidence="1">
    <location>
        <begin position="219"/>
        <end position="237"/>
    </location>
</feature>
<dbReference type="RefSeq" id="WP_183830164.1">
    <property type="nucleotide sequence ID" value="NZ_JACIGW010000014.1"/>
</dbReference>
<evidence type="ECO:0000313" key="7">
    <source>
        <dbReference type="Proteomes" id="UP000576087"/>
    </source>
</evidence>
<dbReference type="PIRSF" id="PIRSF038991">
    <property type="entry name" value="Protein_AbrB"/>
    <property type="match status" value="1"/>
</dbReference>
<organism evidence="2 5">
    <name type="scientific">Aliirhizobium cellulosilyticum</name>
    <dbReference type="NCBI Taxonomy" id="393664"/>
    <lineage>
        <taxon>Bacteria</taxon>
        <taxon>Pseudomonadati</taxon>
        <taxon>Pseudomonadota</taxon>
        <taxon>Alphaproteobacteria</taxon>
        <taxon>Hyphomicrobiales</taxon>
        <taxon>Rhizobiaceae</taxon>
        <taxon>Aliirhizobium</taxon>
    </lineage>
</organism>
<evidence type="ECO:0000313" key="3">
    <source>
        <dbReference type="EMBL" id="MBB4414873.1"/>
    </source>
</evidence>
<feature type="transmembrane region" description="Helical" evidence="1">
    <location>
        <begin position="15"/>
        <end position="32"/>
    </location>
</feature>
<protein>
    <recommendedName>
        <fullName evidence="8">AbrB family transcriptional regulator</fullName>
    </recommendedName>
</protein>
<dbReference type="NCBIfam" id="TIGR03082">
    <property type="entry name" value="Gneg_AbrB_dup"/>
    <property type="match status" value="1"/>
</dbReference>
<keyword evidence="1" id="KW-0812">Transmembrane</keyword>
<accession>A0A7W6SD99</accession>
<sequence length="356" mass="37333">MTQASDTALPNGHGWWRLLMVYLSAAIAGWICTTMHMPLPWMIGPLLMTAGLSLRGLIHRPLPVRTRPFGQAVVSTTVGLSFTGDALAIVLDLLPLLVGMAAMTTGFSLVVAFIQARLAGVQLSRMALATFPLAPVEAAIIAESVGQPAAPVVIAQSLRIAAVVVVIPTILYLVDGAQRGAVPSAAGAEAFLDPWLATLPIIGLAGGLLFRHLNWANPFFLGPLTIAAMLTAGGVALPHYPPVVLATAQVVLGSWLGSTFQASLLRGAGRELTISLLGTVCLLVLTCGSAAVLARFTPLDWRSAVLGIAPGGVTEMALTAQFLHQSVPVVTAAQVVRIFLLMPLARPLIRWTERFG</sequence>
<feature type="transmembrane region" description="Helical" evidence="1">
    <location>
        <begin position="274"/>
        <end position="293"/>
    </location>
</feature>
<dbReference type="InterPro" id="IPR007820">
    <property type="entry name" value="AbrB_fam"/>
</dbReference>
<dbReference type="Proteomes" id="UP000520770">
    <property type="component" value="Unassembled WGS sequence"/>
</dbReference>
<feature type="transmembrane region" description="Helical" evidence="1">
    <location>
        <begin position="152"/>
        <end position="174"/>
    </location>
</feature>
<dbReference type="EMBL" id="JACIGY010000016">
    <property type="protein sequence ID" value="MBB4414873.1"/>
    <property type="molecule type" value="Genomic_DNA"/>
</dbReference>
<keyword evidence="6" id="KW-1185">Reference proteome</keyword>
<dbReference type="Proteomes" id="UP000576087">
    <property type="component" value="Unassembled WGS sequence"/>
</dbReference>
<comment type="caution">
    <text evidence="2">The sequence shown here is derived from an EMBL/GenBank/DDBJ whole genome shotgun (WGS) entry which is preliminary data.</text>
</comment>
<feature type="transmembrane region" description="Helical" evidence="1">
    <location>
        <begin position="244"/>
        <end position="262"/>
    </location>
</feature>
<dbReference type="GO" id="GO:0010468">
    <property type="term" value="P:regulation of gene expression"/>
    <property type="evidence" value="ECO:0007669"/>
    <property type="project" value="InterPro"/>
</dbReference>
<dbReference type="Pfam" id="PF05145">
    <property type="entry name" value="AbrB"/>
    <property type="match status" value="1"/>
</dbReference>
<feature type="transmembrane region" description="Helical" evidence="1">
    <location>
        <begin position="195"/>
        <end position="213"/>
    </location>
</feature>
<name>A0A7W6SD99_9HYPH</name>
<dbReference type="InterPro" id="IPR017516">
    <property type="entry name" value="AbrB_dup"/>
</dbReference>
<feature type="transmembrane region" description="Helical" evidence="1">
    <location>
        <begin position="39"/>
        <end position="58"/>
    </location>
</feature>
<feature type="transmembrane region" description="Helical" evidence="1">
    <location>
        <begin position="93"/>
        <end position="114"/>
    </location>
</feature>
<dbReference type="PANTHER" id="PTHR38457">
    <property type="entry name" value="REGULATOR ABRB-RELATED"/>
    <property type="match status" value="1"/>
</dbReference>
<proteinExistence type="predicted"/>
<evidence type="ECO:0000313" key="6">
    <source>
        <dbReference type="Proteomes" id="UP000524535"/>
    </source>
</evidence>
<gene>
    <name evidence="3" type="ORF">GGE31_005420</name>
    <name evidence="2" type="ORF">GGE33_005404</name>
    <name evidence="4" type="ORF">GGE35_005404</name>
</gene>